<name>A0ABS8VP60_DATST</name>
<reference evidence="1 2" key="1">
    <citation type="journal article" date="2021" name="BMC Genomics">
        <title>Datura genome reveals duplications of psychoactive alkaloid biosynthetic genes and high mutation rate following tissue culture.</title>
        <authorList>
            <person name="Rajewski A."/>
            <person name="Carter-House D."/>
            <person name="Stajich J."/>
            <person name="Litt A."/>
        </authorList>
    </citation>
    <scope>NUCLEOTIDE SEQUENCE [LARGE SCALE GENOMIC DNA]</scope>
    <source>
        <strain evidence="1">AR-01</strain>
    </source>
</reference>
<accession>A0ABS8VP60</accession>
<dbReference type="Proteomes" id="UP000823775">
    <property type="component" value="Unassembled WGS sequence"/>
</dbReference>
<proteinExistence type="predicted"/>
<sequence>MPPKIYYAIFLLQKPMEEKIHEIRPDCIFSDMYFPWTVDIAEEMKIPRIQSSYTYNSVLHNLKMYKPQEEELKLESNSQSGFLVLWLPDKIEFKLSQLTDDLRKAADDDKISFDS</sequence>
<keyword evidence="2" id="KW-1185">Reference proteome</keyword>
<dbReference type="EMBL" id="JACEIK010005997">
    <property type="protein sequence ID" value="MCE0482598.1"/>
    <property type="molecule type" value="Genomic_DNA"/>
</dbReference>
<comment type="caution">
    <text evidence="1">The sequence shown here is derived from an EMBL/GenBank/DDBJ whole genome shotgun (WGS) entry which is preliminary data.</text>
</comment>
<evidence type="ECO:0000313" key="2">
    <source>
        <dbReference type="Proteomes" id="UP000823775"/>
    </source>
</evidence>
<dbReference type="Gene3D" id="3.40.50.2000">
    <property type="entry name" value="Glycogen Phosphorylase B"/>
    <property type="match status" value="1"/>
</dbReference>
<dbReference type="SUPFAM" id="SSF53756">
    <property type="entry name" value="UDP-Glycosyltransferase/glycogen phosphorylase"/>
    <property type="match status" value="1"/>
</dbReference>
<organism evidence="1 2">
    <name type="scientific">Datura stramonium</name>
    <name type="common">Jimsonweed</name>
    <name type="synonym">Common thornapple</name>
    <dbReference type="NCBI Taxonomy" id="4076"/>
    <lineage>
        <taxon>Eukaryota</taxon>
        <taxon>Viridiplantae</taxon>
        <taxon>Streptophyta</taxon>
        <taxon>Embryophyta</taxon>
        <taxon>Tracheophyta</taxon>
        <taxon>Spermatophyta</taxon>
        <taxon>Magnoliopsida</taxon>
        <taxon>eudicotyledons</taxon>
        <taxon>Gunneridae</taxon>
        <taxon>Pentapetalae</taxon>
        <taxon>asterids</taxon>
        <taxon>lamiids</taxon>
        <taxon>Solanales</taxon>
        <taxon>Solanaceae</taxon>
        <taxon>Solanoideae</taxon>
        <taxon>Datureae</taxon>
        <taxon>Datura</taxon>
    </lineage>
</organism>
<gene>
    <name evidence="1" type="ORF">HAX54_041508</name>
</gene>
<protein>
    <submittedName>
        <fullName evidence="1">Uncharacterized protein</fullName>
    </submittedName>
</protein>
<evidence type="ECO:0000313" key="1">
    <source>
        <dbReference type="EMBL" id="MCE0482598.1"/>
    </source>
</evidence>